<name>A0ABX0E0B0_9ACTN</name>
<accession>A0ABX0E0B0</accession>
<evidence type="ECO:0000256" key="1">
    <source>
        <dbReference type="SAM" id="MobiDB-lite"/>
    </source>
</evidence>
<comment type="caution">
    <text evidence="2">The sequence shown here is derived from an EMBL/GenBank/DDBJ whole genome shotgun (WGS) entry which is preliminary data.</text>
</comment>
<reference evidence="2 3" key="1">
    <citation type="submission" date="2020-02" db="EMBL/GenBank/DDBJ databases">
        <title>Whole-genome analyses of novel actinobacteria.</title>
        <authorList>
            <person name="Sahin N."/>
            <person name="Tokatli A."/>
        </authorList>
    </citation>
    <scope>NUCLEOTIDE SEQUENCE [LARGE SCALE GENOMIC DNA]</scope>
    <source>
        <strain evidence="2 3">YC419</strain>
    </source>
</reference>
<evidence type="ECO:0008006" key="4">
    <source>
        <dbReference type="Google" id="ProtNLM"/>
    </source>
</evidence>
<dbReference type="EMBL" id="JAAKZX010000120">
    <property type="protein sequence ID" value="NGO46224.1"/>
    <property type="molecule type" value="Genomic_DNA"/>
</dbReference>
<dbReference type="RefSeq" id="WP_165342770.1">
    <property type="nucleotide sequence ID" value="NZ_JAAKZX010000120.1"/>
</dbReference>
<sequence>MNAPYDGDRGQGAGGSGYPDDPPQGPPEPGQVPPQPPADAYLQDAYGQDPYGVRDSAAQDPVSEALHDRAAHP</sequence>
<dbReference type="Proteomes" id="UP001518140">
    <property type="component" value="Unassembled WGS sequence"/>
</dbReference>
<proteinExistence type="predicted"/>
<feature type="region of interest" description="Disordered" evidence="1">
    <location>
        <begin position="1"/>
        <end position="73"/>
    </location>
</feature>
<keyword evidence="3" id="KW-1185">Reference proteome</keyword>
<organism evidence="2 3">
    <name type="scientific">Streptomyces ureilyticus</name>
    <dbReference type="NCBI Taxonomy" id="1775131"/>
    <lineage>
        <taxon>Bacteria</taxon>
        <taxon>Bacillati</taxon>
        <taxon>Actinomycetota</taxon>
        <taxon>Actinomycetes</taxon>
        <taxon>Kitasatosporales</taxon>
        <taxon>Streptomycetaceae</taxon>
        <taxon>Streptomyces</taxon>
    </lineage>
</organism>
<feature type="non-terminal residue" evidence="2">
    <location>
        <position position="73"/>
    </location>
</feature>
<evidence type="ECO:0000313" key="2">
    <source>
        <dbReference type="EMBL" id="NGO46224.1"/>
    </source>
</evidence>
<gene>
    <name evidence="2" type="ORF">G6048_30160</name>
</gene>
<feature type="compositionally biased region" description="Pro residues" evidence="1">
    <location>
        <begin position="20"/>
        <end position="37"/>
    </location>
</feature>
<evidence type="ECO:0000313" key="3">
    <source>
        <dbReference type="Proteomes" id="UP001518140"/>
    </source>
</evidence>
<protein>
    <recommendedName>
        <fullName evidence="4">Murein biosynthesis integral membrane protein MurJ</fullName>
    </recommendedName>
</protein>